<dbReference type="InterPro" id="IPR029432">
    <property type="entry name" value="Gp28/Gp37-like_dom"/>
</dbReference>
<dbReference type="OrthoDB" id="4410004at2"/>
<evidence type="ECO:0000259" key="1">
    <source>
        <dbReference type="Pfam" id="PF14594"/>
    </source>
</evidence>
<accession>A0A0F5MW66</accession>
<protein>
    <recommendedName>
        <fullName evidence="1">Gp28/Gp37-like domain-containing protein</fullName>
    </recommendedName>
</protein>
<reference evidence="2" key="2">
    <citation type="submission" date="2015-04" db="EMBL/GenBank/DDBJ databases">
        <title>Genome sequence of Mycobacterium arupense strain GUC1.</title>
        <authorList>
            <person name="Greninger A.L."/>
            <person name="Cunningham G."/>
            <person name="Chiu C.Y."/>
            <person name="Miller S."/>
        </authorList>
    </citation>
    <scope>NUCLEOTIDE SEQUENCE</scope>
    <source>
        <strain evidence="2">GUC1</strain>
    </source>
</reference>
<dbReference type="EMBL" id="LASW01000054">
    <property type="protein sequence ID" value="KKB98844.1"/>
    <property type="molecule type" value="Genomic_DNA"/>
</dbReference>
<keyword evidence="6" id="KW-1185">Reference proteome</keyword>
<dbReference type="STRING" id="342002.BST15_17530"/>
<evidence type="ECO:0000313" key="6">
    <source>
        <dbReference type="Proteomes" id="UP000192327"/>
    </source>
</evidence>
<dbReference type="AlphaFoldDB" id="A0A0F5MW66"/>
<evidence type="ECO:0000313" key="4">
    <source>
        <dbReference type="EMBL" id="TXI54472.1"/>
    </source>
</evidence>
<dbReference type="Proteomes" id="UP000321797">
    <property type="component" value="Unassembled WGS sequence"/>
</dbReference>
<dbReference type="EMBL" id="SSGD01000085">
    <property type="protein sequence ID" value="TXI54472.1"/>
    <property type="molecule type" value="Genomic_DNA"/>
</dbReference>
<dbReference type="Pfam" id="PF14594">
    <property type="entry name" value="Sipho_Gp37"/>
    <property type="match status" value="1"/>
</dbReference>
<evidence type="ECO:0000313" key="5">
    <source>
        <dbReference type="Proteomes" id="UP000034416"/>
    </source>
</evidence>
<evidence type="ECO:0000313" key="7">
    <source>
        <dbReference type="Proteomes" id="UP000321797"/>
    </source>
</evidence>
<dbReference type="EMBL" id="MVHH01000050">
    <property type="protein sequence ID" value="OQZ93692.1"/>
    <property type="molecule type" value="Genomic_DNA"/>
</dbReference>
<organism evidence="2 5">
    <name type="scientific">Mycolicibacter arupensis</name>
    <dbReference type="NCBI Taxonomy" id="342002"/>
    <lineage>
        <taxon>Bacteria</taxon>
        <taxon>Bacillati</taxon>
        <taxon>Actinomycetota</taxon>
        <taxon>Actinomycetes</taxon>
        <taxon>Mycobacteriales</taxon>
        <taxon>Mycobacteriaceae</taxon>
        <taxon>Mycolicibacter</taxon>
    </lineage>
</organism>
<reference evidence="4 7" key="4">
    <citation type="submission" date="2018-09" db="EMBL/GenBank/DDBJ databases">
        <title>Metagenome Assembled Genomes from an Advanced Water Purification Facility.</title>
        <authorList>
            <person name="Stamps B.W."/>
            <person name="Spear J.R."/>
        </authorList>
    </citation>
    <scope>NUCLEOTIDE SEQUENCE [LARGE SCALE GENOMIC DNA]</scope>
    <source>
        <strain evidence="4">Bin_29_2</strain>
    </source>
</reference>
<dbReference type="PATRIC" id="fig|342002.3.peg.56"/>
<gene>
    <name evidence="3" type="ORF">BST15_17530</name>
    <name evidence="4" type="ORF">E6Q54_14625</name>
    <name evidence="2" type="ORF">WR43_12510</name>
</gene>
<reference evidence="3 6" key="3">
    <citation type="submission" date="2016-12" db="EMBL/GenBank/DDBJ databases">
        <title>The new phylogeny of genus Mycobacterium.</title>
        <authorList>
            <person name="Tortoli E."/>
            <person name="Trovato A."/>
            <person name="Cirillo D.M."/>
        </authorList>
    </citation>
    <scope>NUCLEOTIDE SEQUENCE [LARGE SCALE GENOMIC DNA]</scope>
    <source>
        <strain evidence="3 6">DSM 44942</strain>
    </source>
</reference>
<sequence length="573" mass="64138">MIDGTALLDRIEEGVEQVRARQEMFRLQRNDIELWINPPDGSPGAEFLGRISDQAVVKQSWPTRKNVSSQGYIELPTDHAISRYVMALPNNKEALKNVLITVSRYDGKWRWSGLLRYWRLERRRGVLSFRLFFNDDMQFLQYMLVPPNPALPLGIFQFPREFLLYAPLKWAISMTILLQLFRIQGHLWTLPDDPFDPDQWDDWLDWSTWQCHVKCDPFASDDSSLWGPIASRMNAADVTFADALDDAQMVITYRRILTVKGETAEGLLTPTVANGALVFEVVDRSGFHLPGGTFLDGTTAAGFIRTVVTQADGWYEDVLNVISDDETLSPDQYYQKGWAGTLAEKPWICLHDDSWYNFDSDLSWSPAGPVSIVVGGDNPTADAIAKLVIESIGNLLGFFLLGGFDSLGDIASEVIMPFLVGTIAAWVEWKNLGRVKQLGWIHLMEMFQSGADNNAWSASAQAAIRGGFSATKAQTGHRIKIGGGYWVIPGYHFQIGDRLASDHEELLKNGIDIVFIDQVEEMLLEADNRAGQPLSWDIAIGLNKAAMTKGERDARALKKVLNAVNNIGVHLIS</sequence>
<dbReference type="Proteomes" id="UP000034416">
    <property type="component" value="Unassembled WGS sequence"/>
</dbReference>
<evidence type="ECO:0000313" key="3">
    <source>
        <dbReference type="EMBL" id="OQZ93692.1"/>
    </source>
</evidence>
<evidence type="ECO:0000313" key="2">
    <source>
        <dbReference type="EMBL" id="KKB98844.1"/>
    </source>
</evidence>
<dbReference type="Proteomes" id="UP000192327">
    <property type="component" value="Unassembled WGS sequence"/>
</dbReference>
<comment type="caution">
    <text evidence="2">The sequence shown here is derived from an EMBL/GenBank/DDBJ whole genome shotgun (WGS) entry which is preliminary data.</text>
</comment>
<feature type="domain" description="Gp28/Gp37-like" evidence="1">
    <location>
        <begin position="58"/>
        <end position="541"/>
    </location>
</feature>
<reference evidence="5" key="1">
    <citation type="submission" date="2015-04" db="EMBL/GenBank/DDBJ databases">
        <title>Genome sequence of Mycobacterium arupense GUC1.</title>
        <authorList>
            <person name="Greninger A.L."/>
            <person name="Cunningham G."/>
            <person name="Chiu C.Y."/>
            <person name="Miller S."/>
        </authorList>
    </citation>
    <scope>NUCLEOTIDE SEQUENCE [LARGE SCALE GENOMIC DNA]</scope>
    <source>
        <strain evidence="5">GUC1</strain>
    </source>
</reference>
<name>A0A0F5MW66_9MYCO</name>
<proteinExistence type="predicted"/>